<reference evidence="2 3" key="1">
    <citation type="submission" date="2016-06" db="EMBL/GenBank/DDBJ databases">
        <authorList>
            <person name="Olsen C.W."/>
            <person name="Carey S."/>
            <person name="Hinshaw L."/>
            <person name="Karasin A.I."/>
        </authorList>
    </citation>
    <scope>NUCLEOTIDE SEQUENCE [LARGE SCALE GENOMIC DNA]</scope>
    <source>
        <strain evidence="2 3">LZ-22</strain>
    </source>
</reference>
<dbReference type="InterPro" id="IPR054437">
    <property type="entry name" value="PspA-assoc_dom"/>
</dbReference>
<dbReference type="STRING" id="1577474.GA0111570_101386"/>
<keyword evidence="3" id="KW-1185">Reference proteome</keyword>
<feature type="domain" description="PspA-associated" evidence="1">
    <location>
        <begin position="1"/>
        <end position="94"/>
    </location>
</feature>
<sequence length="94" mass="10249">MIVRILNEGQFRLSEEALASLNSFDDAVEQAVNAEDQEALTAVLQALLDDVRAHGEIVPDDELADSDLILPDSEATVADVREWLSDTEDGLIPD</sequence>
<protein>
    <recommendedName>
        <fullName evidence="1">PspA-associated domain-containing protein</fullName>
    </recommendedName>
</protein>
<organism evidence="2 3">
    <name type="scientific">Raineyella antarctica</name>
    <dbReference type="NCBI Taxonomy" id="1577474"/>
    <lineage>
        <taxon>Bacteria</taxon>
        <taxon>Bacillati</taxon>
        <taxon>Actinomycetota</taxon>
        <taxon>Actinomycetes</taxon>
        <taxon>Propionibacteriales</taxon>
        <taxon>Propionibacteriaceae</taxon>
        <taxon>Raineyella</taxon>
    </lineage>
</organism>
<dbReference type="AlphaFoldDB" id="A0A1G6GDN8"/>
<evidence type="ECO:0000313" key="2">
    <source>
        <dbReference type="EMBL" id="SDB80111.1"/>
    </source>
</evidence>
<dbReference type="Pfam" id="PF22743">
    <property type="entry name" value="PspAA"/>
    <property type="match status" value="1"/>
</dbReference>
<accession>A0A1G6GDN8</accession>
<gene>
    <name evidence="2" type="ORF">GA0111570_101386</name>
</gene>
<dbReference type="Proteomes" id="UP000199086">
    <property type="component" value="Unassembled WGS sequence"/>
</dbReference>
<dbReference type="RefSeq" id="WP_092605782.1">
    <property type="nucleotide sequence ID" value="NZ_FMYF01000001.1"/>
</dbReference>
<evidence type="ECO:0000259" key="1">
    <source>
        <dbReference type="Pfam" id="PF22743"/>
    </source>
</evidence>
<name>A0A1G6GDN8_9ACTN</name>
<evidence type="ECO:0000313" key="3">
    <source>
        <dbReference type="Proteomes" id="UP000199086"/>
    </source>
</evidence>
<dbReference type="EMBL" id="FMYF01000001">
    <property type="protein sequence ID" value="SDB80111.1"/>
    <property type="molecule type" value="Genomic_DNA"/>
</dbReference>
<proteinExistence type="predicted"/>
<dbReference type="OrthoDB" id="5244559at2"/>